<accession>A0AAV4FGM8</accession>
<proteinExistence type="predicted"/>
<evidence type="ECO:0000313" key="3">
    <source>
        <dbReference type="Proteomes" id="UP000762676"/>
    </source>
</evidence>
<dbReference type="EMBL" id="BMAT01011409">
    <property type="protein sequence ID" value="GFR72392.1"/>
    <property type="molecule type" value="Genomic_DNA"/>
</dbReference>
<reference evidence="2 3" key="1">
    <citation type="journal article" date="2021" name="Elife">
        <title>Chloroplast acquisition without the gene transfer in kleptoplastic sea slugs, Plakobranchus ocellatus.</title>
        <authorList>
            <person name="Maeda T."/>
            <person name="Takahashi S."/>
            <person name="Yoshida T."/>
            <person name="Shimamura S."/>
            <person name="Takaki Y."/>
            <person name="Nagai Y."/>
            <person name="Toyoda A."/>
            <person name="Suzuki Y."/>
            <person name="Arimoto A."/>
            <person name="Ishii H."/>
            <person name="Satoh N."/>
            <person name="Nishiyama T."/>
            <person name="Hasebe M."/>
            <person name="Maruyama T."/>
            <person name="Minagawa J."/>
            <person name="Obokata J."/>
            <person name="Shigenobu S."/>
        </authorList>
    </citation>
    <scope>NUCLEOTIDE SEQUENCE [LARGE SCALE GENOMIC DNA]</scope>
</reference>
<evidence type="ECO:0000256" key="1">
    <source>
        <dbReference type="SAM" id="MobiDB-lite"/>
    </source>
</evidence>
<evidence type="ECO:0000313" key="2">
    <source>
        <dbReference type="EMBL" id="GFR72392.1"/>
    </source>
</evidence>
<feature type="compositionally biased region" description="Low complexity" evidence="1">
    <location>
        <begin position="169"/>
        <end position="193"/>
    </location>
</feature>
<comment type="caution">
    <text evidence="2">The sequence shown here is derived from an EMBL/GenBank/DDBJ whole genome shotgun (WGS) entry which is preliminary data.</text>
</comment>
<sequence length="423" mass="46561">MLAYESFHSSVPKTQRESPGENPQNIERCNFYFCALHIQHHNAAYRVEAKTRVYVPTRLPRQFISIMVVLDEQEDHPYNAHIQFIDEDSGTLLVFLEELGVKQTVPAKNVQPLPLDITKLGDHPYFPVTSIDFLRFVKKGRRRRQHRVMPIAVVAGQTAASPSPDRGRTISTNSTNSNATSSPSEANSGSPSKSETDLVIYRPDKNDSYHNTSSRSDNVRNSFFNNDIINSNTNCDLVPDNSSHNGATSVPCFTSNLSSEYSGQVTTGYLNSLVLDGAAVSFTEYRDPSAVDKDLSPVEGCPVTLTFSPTCLPQTAAPGRGGYHHSQAHHPLMSSSNSGVAVGGIPANPPPLPPQQQQGGYWMPVVAVPYHQHAPGGVNIAWPQSYDSHGKDLPHSGHHLQQPGEFNRVEIFEVRVLPTKRFV</sequence>
<name>A0AAV4FGM8_9GAST</name>
<feature type="region of interest" description="Disordered" evidence="1">
    <location>
        <begin position="153"/>
        <end position="196"/>
    </location>
</feature>
<dbReference type="Proteomes" id="UP000762676">
    <property type="component" value="Unassembled WGS sequence"/>
</dbReference>
<dbReference type="AlphaFoldDB" id="A0AAV4FGM8"/>
<keyword evidence="3" id="KW-1185">Reference proteome</keyword>
<protein>
    <submittedName>
        <fullName evidence="2">Uncharacterized protein</fullName>
    </submittedName>
</protein>
<feature type="region of interest" description="Disordered" evidence="1">
    <location>
        <begin position="1"/>
        <end position="22"/>
    </location>
</feature>
<organism evidence="2 3">
    <name type="scientific">Elysia marginata</name>
    <dbReference type="NCBI Taxonomy" id="1093978"/>
    <lineage>
        <taxon>Eukaryota</taxon>
        <taxon>Metazoa</taxon>
        <taxon>Spiralia</taxon>
        <taxon>Lophotrochozoa</taxon>
        <taxon>Mollusca</taxon>
        <taxon>Gastropoda</taxon>
        <taxon>Heterobranchia</taxon>
        <taxon>Euthyneura</taxon>
        <taxon>Panpulmonata</taxon>
        <taxon>Sacoglossa</taxon>
        <taxon>Placobranchoidea</taxon>
        <taxon>Plakobranchidae</taxon>
        <taxon>Elysia</taxon>
    </lineage>
</organism>
<gene>
    <name evidence="2" type="ORF">ElyMa_005704800</name>
</gene>